<proteinExistence type="predicted"/>
<organism evidence="2 3">
    <name type="scientific">Spirosoma radiotolerans</name>
    <dbReference type="NCBI Taxonomy" id="1379870"/>
    <lineage>
        <taxon>Bacteria</taxon>
        <taxon>Pseudomonadati</taxon>
        <taxon>Bacteroidota</taxon>
        <taxon>Cytophagia</taxon>
        <taxon>Cytophagales</taxon>
        <taxon>Cytophagaceae</taxon>
        <taxon>Spirosoma</taxon>
    </lineage>
</organism>
<evidence type="ECO:0000313" key="3">
    <source>
        <dbReference type="Proteomes" id="UP000033054"/>
    </source>
</evidence>
<dbReference type="Gene3D" id="2.20.110.10">
    <property type="entry name" value="Histone H3 K4-specific methyltransferase SET7/9 N-terminal domain"/>
    <property type="match status" value="1"/>
</dbReference>
<keyword evidence="1" id="KW-0732">Signal</keyword>
<dbReference type="Proteomes" id="UP000033054">
    <property type="component" value="Chromosome"/>
</dbReference>
<gene>
    <name evidence="2" type="ORF">SD10_08025</name>
</gene>
<dbReference type="RefSeq" id="WP_046573335.1">
    <property type="nucleotide sequence ID" value="NZ_CP010429.1"/>
</dbReference>
<name>A0A0E3ZV14_9BACT</name>
<protein>
    <recommendedName>
        <fullName evidence="4">TonB C-terminal domain-containing protein</fullName>
    </recommendedName>
</protein>
<accession>A0A0E3ZV14</accession>
<feature type="signal peptide" evidence="1">
    <location>
        <begin position="1"/>
        <end position="20"/>
    </location>
</feature>
<feature type="chain" id="PRO_5002416971" description="TonB C-terminal domain-containing protein" evidence="1">
    <location>
        <begin position="21"/>
        <end position="269"/>
    </location>
</feature>
<evidence type="ECO:0008006" key="4">
    <source>
        <dbReference type="Google" id="ProtNLM"/>
    </source>
</evidence>
<evidence type="ECO:0000256" key="1">
    <source>
        <dbReference type="SAM" id="SignalP"/>
    </source>
</evidence>
<evidence type="ECO:0000313" key="2">
    <source>
        <dbReference type="EMBL" id="AKD54859.1"/>
    </source>
</evidence>
<reference evidence="2 3" key="1">
    <citation type="journal article" date="2014" name="Curr. Microbiol.">
        <title>Spirosoma radiotolerans sp. nov., a gamma-radiation-resistant bacterium isolated from gamma ray-irradiated soil.</title>
        <authorList>
            <person name="Lee J.J."/>
            <person name="Srinivasan S."/>
            <person name="Lim S."/>
            <person name="Joe M."/>
            <person name="Im S."/>
            <person name="Bae S.I."/>
            <person name="Park K.R."/>
            <person name="Han J.H."/>
            <person name="Park S.H."/>
            <person name="Joo B.M."/>
            <person name="Park S.J."/>
            <person name="Kim M.K."/>
        </authorList>
    </citation>
    <scope>NUCLEOTIDE SEQUENCE [LARGE SCALE GENOMIC DNA]</scope>
    <source>
        <strain evidence="2 3">DG5A</strain>
    </source>
</reference>
<dbReference type="EMBL" id="CP010429">
    <property type="protein sequence ID" value="AKD54859.1"/>
    <property type="molecule type" value="Genomic_DNA"/>
</dbReference>
<sequence>MKTCLLLIFLSVFTNKSLKAQNSLASSIPAITQHDGYFEKLTYLGANQDYYTVSTFLTDSTLYRVDTYRLIDRVNPYTSPATITKVATHQGQTKIFYPTGQVYLTCEYSHNVLHGPLVIYYADGSIKRRERYKSGDLLTSQCYTLQGDLQTCDLLYRAPQFMGKPNQLKRYLTQRLQALAQREQVRDITITLTINELGQIAKTDVKSYSNPANSELISSVLEAVQAMPRWKPNHFNWQPATMDGVAIEEAWTIDIRRKQGFLYVYLPHS</sequence>
<dbReference type="KEGG" id="srd:SD10_08025"/>
<dbReference type="OrthoDB" id="934760at2"/>
<dbReference type="SUPFAM" id="SSF82185">
    <property type="entry name" value="Histone H3 K4-specific methyltransferase SET7/9 N-terminal domain"/>
    <property type="match status" value="1"/>
</dbReference>
<dbReference type="PATRIC" id="fig|1379870.5.peg.1743"/>
<dbReference type="HOGENOM" id="CLU_1033451_0_0_10"/>
<dbReference type="AlphaFoldDB" id="A0A0E3ZV14"/>
<keyword evidence="3" id="KW-1185">Reference proteome</keyword>